<evidence type="ECO:0000259" key="4">
    <source>
        <dbReference type="PROSITE" id="PS50222"/>
    </source>
</evidence>
<protein>
    <submittedName>
        <fullName evidence="5">M126 protein</fullName>
    </submittedName>
</protein>
<dbReference type="SMART" id="SM01394">
    <property type="entry name" value="S_100"/>
    <property type="match status" value="1"/>
</dbReference>
<dbReference type="GO" id="GO:0005509">
    <property type="term" value="F:calcium ion binding"/>
    <property type="evidence" value="ECO:0007669"/>
    <property type="project" value="InterPro"/>
</dbReference>
<dbReference type="Proteomes" id="UP000551127">
    <property type="component" value="Unassembled WGS sequence"/>
</dbReference>
<dbReference type="InterPro" id="IPR011992">
    <property type="entry name" value="EF-hand-dom_pair"/>
</dbReference>
<dbReference type="Gene3D" id="1.10.238.10">
    <property type="entry name" value="EF-hand"/>
    <property type="match status" value="1"/>
</dbReference>
<evidence type="ECO:0000256" key="1">
    <source>
        <dbReference type="ARBA" id="ARBA00022723"/>
    </source>
</evidence>
<dbReference type="InterPro" id="IPR002048">
    <property type="entry name" value="EF_hand_dom"/>
</dbReference>
<evidence type="ECO:0000313" key="6">
    <source>
        <dbReference type="Proteomes" id="UP000551127"/>
    </source>
</evidence>
<dbReference type="PANTHER" id="PTHR11639">
    <property type="entry name" value="S100 CALCIUM-BINDING PROTEIN"/>
    <property type="match status" value="1"/>
</dbReference>
<keyword evidence="1" id="KW-0479">Metal-binding</keyword>
<gene>
    <name evidence="5" type="primary">M126</name>
    <name evidence="5" type="ORF">BUCABY_R07256</name>
</gene>
<keyword evidence="6" id="KW-1185">Reference proteome</keyword>
<feature type="domain" description="EF-hand" evidence="4">
    <location>
        <begin position="54"/>
        <end position="89"/>
    </location>
</feature>
<dbReference type="EMBL" id="VYZL01004931">
    <property type="protein sequence ID" value="NWR65015.1"/>
    <property type="molecule type" value="Genomic_DNA"/>
</dbReference>
<dbReference type="GO" id="GO:0005737">
    <property type="term" value="C:cytoplasm"/>
    <property type="evidence" value="ECO:0007669"/>
    <property type="project" value="TreeGrafter"/>
</dbReference>
<feature type="non-terminal residue" evidence="5">
    <location>
        <position position="114"/>
    </location>
</feature>
<accession>A0A7K4Z0X8</accession>
<dbReference type="GO" id="GO:0043542">
    <property type="term" value="P:endothelial cell migration"/>
    <property type="evidence" value="ECO:0007669"/>
    <property type="project" value="TreeGrafter"/>
</dbReference>
<feature type="non-terminal residue" evidence="5">
    <location>
        <position position="1"/>
    </location>
</feature>
<reference evidence="5 6" key="1">
    <citation type="submission" date="2019-09" db="EMBL/GenBank/DDBJ databases">
        <title>Bird 10,000 Genomes (B10K) Project - Family phase.</title>
        <authorList>
            <person name="Zhang G."/>
        </authorList>
    </citation>
    <scope>NUCLEOTIDE SEQUENCE [LARGE SCALE GENOMIC DNA]</scope>
    <source>
        <strain evidence="5">B10K-DU-012-80</strain>
    </source>
</reference>
<comment type="caution">
    <text evidence="5">The sequence shown here is derived from an EMBL/GenBank/DDBJ whole genome shotgun (WGS) entry which is preliminary data.</text>
</comment>
<evidence type="ECO:0000256" key="2">
    <source>
        <dbReference type="ARBA" id="ARBA00022737"/>
    </source>
</evidence>
<dbReference type="SUPFAM" id="SSF47473">
    <property type="entry name" value="EF-hand"/>
    <property type="match status" value="1"/>
</dbReference>
<keyword evidence="3" id="KW-0106">Calcium</keyword>
<keyword evidence="2" id="KW-0677">Repeat</keyword>
<organism evidence="5 6">
    <name type="scientific">Bucorvus abyssinicus</name>
    <name type="common">Northern ground-hornbill</name>
    <name type="synonym">Abyssinian ground-hornbill</name>
    <dbReference type="NCBI Taxonomy" id="153643"/>
    <lineage>
        <taxon>Eukaryota</taxon>
        <taxon>Metazoa</taxon>
        <taxon>Chordata</taxon>
        <taxon>Craniata</taxon>
        <taxon>Vertebrata</taxon>
        <taxon>Euteleostomi</taxon>
        <taxon>Archelosauria</taxon>
        <taxon>Archosauria</taxon>
        <taxon>Dinosauria</taxon>
        <taxon>Saurischia</taxon>
        <taxon>Theropoda</taxon>
        <taxon>Coelurosauria</taxon>
        <taxon>Aves</taxon>
        <taxon>Neognathae</taxon>
        <taxon>Neoaves</taxon>
        <taxon>Telluraves</taxon>
        <taxon>Coraciimorphae</taxon>
        <taxon>Bucerotiformes</taxon>
        <taxon>Bucorvidae</taxon>
        <taxon>Bucorvus</taxon>
    </lineage>
</organism>
<dbReference type="InterPro" id="IPR013787">
    <property type="entry name" value="S100_Ca-bd_sub"/>
</dbReference>
<dbReference type="GO" id="GO:0070062">
    <property type="term" value="C:extracellular exosome"/>
    <property type="evidence" value="ECO:0007669"/>
    <property type="project" value="TreeGrafter"/>
</dbReference>
<dbReference type="GO" id="GO:0048306">
    <property type="term" value="F:calcium-dependent protein binding"/>
    <property type="evidence" value="ECO:0007669"/>
    <property type="project" value="TreeGrafter"/>
</dbReference>
<dbReference type="PANTHER" id="PTHR11639:SF77">
    <property type="entry name" value="PROTEIN S100-A12"/>
    <property type="match status" value="1"/>
</dbReference>
<name>A0A7K4Z0X8_BUCAB</name>
<dbReference type="PROSITE" id="PS50222">
    <property type="entry name" value="EF_HAND_2"/>
    <property type="match status" value="1"/>
</dbReference>
<dbReference type="Pfam" id="PF01023">
    <property type="entry name" value="S_100"/>
    <property type="match status" value="1"/>
</dbReference>
<proteinExistence type="predicted"/>
<evidence type="ECO:0000256" key="3">
    <source>
        <dbReference type="ARBA" id="ARBA00022837"/>
    </source>
</evidence>
<sequence length="114" mass="13601">QAQEHLSELEKAIDVIIDVFHHYSRREGDRDTLTKSELKLLIEKQLASYLRHVKNQATIDEIMKDLDMNKDQQLSFNETMLLIIRVTVATHDHLHEVEDQQHQHQHQHKHQQQL</sequence>
<dbReference type="OrthoDB" id="26525at2759"/>
<evidence type="ECO:0000313" key="5">
    <source>
        <dbReference type="EMBL" id="NWR65015.1"/>
    </source>
</evidence>
<dbReference type="AlphaFoldDB" id="A0A7K4Z0X8"/>